<evidence type="ECO:0000313" key="2">
    <source>
        <dbReference type="EMBL" id="MBX01600.1"/>
    </source>
</evidence>
<keyword evidence="2" id="KW-0808">Transferase</keyword>
<dbReference type="EMBL" id="GGEC01021116">
    <property type="protein sequence ID" value="MBX01600.1"/>
    <property type="molecule type" value="Transcribed_RNA"/>
</dbReference>
<accession>A0A2P2K769</accession>
<keyword evidence="1" id="KW-0472">Membrane</keyword>
<protein>
    <submittedName>
        <fullName evidence="2">Serine/threonine-protein kinase</fullName>
    </submittedName>
</protein>
<organism evidence="2">
    <name type="scientific">Rhizophora mucronata</name>
    <name type="common">Asiatic mangrove</name>
    <dbReference type="NCBI Taxonomy" id="61149"/>
    <lineage>
        <taxon>Eukaryota</taxon>
        <taxon>Viridiplantae</taxon>
        <taxon>Streptophyta</taxon>
        <taxon>Embryophyta</taxon>
        <taxon>Tracheophyta</taxon>
        <taxon>Spermatophyta</taxon>
        <taxon>Magnoliopsida</taxon>
        <taxon>eudicotyledons</taxon>
        <taxon>Gunneridae</taxon>
        <taxon>Pentapetalae</taxon>
        <taxon>rosids</taxon>
        <taxon>fabids</taxon>
        <taxon>Malpighiales</taxon>
        <taxon>Rhizophoraceae</taxon>
        <taxon>Rhizophora</taxon>
    </lineage>
</organism>
<evidence type="ECO:0000256" key="1">
    <source>
        <dbReference type="SAM" id="Phobius"/>
    </source>
</evidence>
<keyword evidence="1" id="KW-1133">Transmembrane helix</keyword>
<feature type="transmembrane region" description="Helical" evidence="1">
    <location>
        <begin position="113"/>
        <end position="137"/>
    </location>
</feature>
<dbReference type="AlphaFoldDB" id="A0A2P2K769"/>
<proteinExistence type="predicted"/>
<sequence length="147" mass="16375">MNTSARGKEAVPEEKLPMDGSEGPFHDVSIILLLIFIFCRNESEGCWKLSHKLLFPLEPSCKIRFPLSVSSPLELAALLETFDDQRISCFPFKTTRLPSSDIFITPEESPSGLFLLATHIGVISVTLLYHIPTYLLVELTGLKNPSL</sequence>
<keyword evidence="1" id="KW-0812">Transmembrane</keyword>
<keyword evidence="2" id="KW-0418">Kinase</keyword>
<name>A0A2P2K769_RHIMU</name>
<dbReference type="GO" id="GO:0016301">
    <property type="term" value="F:kinase activity"/>
    <property type="evidence" value="ECO:0007669"/>
    <property type="project" value="UniProtKB-KW"/>
</dbReference>
<reference evidence="2" key="1">
    <citation type="submission" date="2018-02" db="EMBL/GenBank/DDBJ databases">
        <title>Rhizophora mucronata_Transcriptome.</title>
        <authorList>
            <person name="Meera S.P."/>
            <person name="Sreeshan A."/>
            <person name="Augustine A."/>
        </authorList>
    </citation>
    <scope>NUCLEOTIDE SEQUENCE</scope>
    <source>
        <tissue evidence="2">Leaf</tissue>
    </source>
</reference>